<protein>
    <submittedName>
        <fullName evidence="1">Uncharacterized protein</fullName>
    </submittedName>
</protein>
<dbReference type="EMBL" id="BARV01035719">
    <property type="protein sequence ID" value="GAI58622.1"/>
    <property type="molecule type" value="Genomic_DNA"/>
</dbReference>
<evidence type="ECO:0000313" key="1">
    <source>
        <dbReference type="EMBL" id="GAI58622.1"/>
    </source>
</evidence>
<name>X1PQV9_9ZZZZ</name>
<gene>
    <name evidence="1" type="ORF">S06H3_55679</name>
</gene>
<accession>X1PQV9</accession>
<proteinExistence type="predicted"/>
<comment type="caution">
    <text evidence="1">The sequence shown here is derived from an EMBL/GenBank/DDBJ whole genome shotgun (WGS) entry which is preliminary data.</text>
</comment>
<dbReference type="AlphaFoldDB" id="X1PQV9"/>
<organism evidence="1">
    <name type="scientific">marine sediment metagenome</name>
    <dbReference type="NCBI Taxonomy" id="412755"/>
    <lineage>
        <taxon>unclassified sequences</taxon>
        <taxon>metagenomes</taxon>
        <taxon>ecological metagenomes</taxon>
    </lineage>
</organism>
<sequence length="66" mass="7754">MDNDDEAETKNSRMSVECVLRHGNPEDIEMDPSRLRRASAFIKKARFTQLPRALQDRIIIRTEHMI</sequence>
<reference evidence="1" key="1">
    <citation type="journal article" date="2014" name="Front. Microbiol.">
        <title>High frequency of phylogenetically diverse reductive dehalogenase-homologous genes in deep subseafloor sedimentary metagenomes.</title>
        <authorList>
            <person name="Kawai M."/>
            <person name="Futagami T."/>
            <person name="Toyoda A."/>
            <person name="Takaki Y."/>
            <person name="Nishi S."/>
            <person name="Hori S."/>
            <person name="Arai W."/>
            <person name="Tsubouchi T."/>
            <person name="Morono Y."/>
            <person name="Uchiyama I."/>
            <person name="Ito T."/>
            <person name="Fujiyama A."/>
            <person name="Inagaki F."/>
            <person name="Takami H."/>
        </authorList>
    </citation>
    <scope>NUCLEOTIDE SEQUENCE</scope>
    <source>
        <strain evidence="1">Expedition CK06-06</strain>
    </source>
</reference>